<keyword evidence="2" id="KW-1185">Reference proteome</keyword>
<dbReference type="AlphaFoldDB" id="A0A319EA65"/>
<organism evidence="1 2">
    <name type="scientific">Aspergillus ellipticus CBS 707.79</name>
    <dbReference type="NCBI Taxonomy" id="1448320"/>
    <lineage>
        <taxon>Eukaryota</taxon>
        <taxon>Fungi</taxon>
        <taxon>Dikarya</taxon>
        <taxon>Ascomycota</taxon>
        <taxon>Pezizomycotina</taxon>
        <taxon>Eurotiomycetes</taxon>
        <taxon>Eurotiomycetidae</taxon>
        <taxon>Eurotiales</taxon>
        <taxon>Aspergillaceae</taxon>
        <taxon>Aspergillus</taxon>
        <taxon>Aspergillus subgen. Circumdati</taxon>
    </lineage>
</organism>
<evidence type="ECO:0000313" key="1">
    <source>
        <dbReference type="EMBL" id="PYH87972.1"/>
    </source>
</evidence>
<dbReference type="EMBL" id="KZ826143">
    <property type="protein sequence ID" value="PYH87972.1"/>
    <property type="molecule type" value="Genomic_DNA"/>
</dbReference>
<sequence length="115" mass="13053">MPRARKPRRGPHWCDGSDRAVFPNKYRDCLACRTFQRSDRTAKCYLALRRYIDWALALALALADAHAGRHPHPRPVGCGVDGLRRDHLPRDNGRRYSHKAEVSGCVGDGYRRDAA</sequence>
<dbReference type="Proteomes" id="UP000247810">
    <property type="component" value="Unassembled WGS sequence"/>
</dbReference>
<proteinExistence type="predicted"/>
<name>A0A319EA65_9EURO</name>
<reference evidence="1 2" key="1">
    <citation type="submission" date="2018-02" db="EMBL/GenBank/DDBJ databases">
        <title>The genomes of Aspergillus section Nigri reveals drivers in fungal speciation.</title>
        <authorList>
            <consortium name="DOE Joint Genome Institute"/>
            <person name="Vesth T.C."/>
            <person name="Nybo J."/>
            <person name="Theobald S."/>
            <person name="Brandl J."/>
            <person name="Frisvad J.C."/>
            <person name="Nielsen K.F."/>
            <person name="Lyhne E.K."/>
            <person name="Kogle M.E."/>
            <person name="Kuo A."/>
            <person name="Riley R."/>
            <person name="Clum A."/>
            <person name="Nolan M."/>
            <person name="Lipzen A."/>
            <person name="Salamov A."/>
            <person name="Henrissat B."/>
            <person name="Wiebenga A."/>
            <person name="De vries R.P."/>
            <person name="Grigoriev I.V."/>
            <person name="Mortensen U.H."/>
            <person name="Andersen M.R."/>
            <person name="Baker S.E."/>
        </authorList>
    </citation>
    <scope>NUCLEOTIDE SEQUENCE [LARGE SCALE GENOMIC DNA]</scope>
    <source>
        <strain evidence="1 2">CBS 707.79</strain>
    </source>
</reference>
<protein>
    <submittedName>
        <fullName evidence="1">Uncharacterized protein</fullName>
    </submittedName>
</protein>
<dbReference type="VEuPathDB" id="FungiDB:BO71DRAFT_153441"/>
<accession>A0A319EA65</accession>
<gene>
    <name evidence="1" type="ORF">BO71DRAFT_153441</name>
</gene>
<evidence type="ECO:0000313" key="2">
    <source>
        <dbReference type="Proteomes" id="UP000247810"/>
    </source>
</evidence>